<name>A0A1J1HQ33_9DIPT</name>
<accession>A0A1J1HQ33</accession>
<proteinExistence type="predicted"/>
<sequence length="84" mass="9854">MRGSSVEKAQKLSFSFYEMKYLFSEEEEKNSHAVDIAIMTRVNVLGARSVCKRNRKKCQVLNSHFYVSLAMLPTSQFFKRRKLK</sequence>
<organism evidence="1 2">
    <name type="scientific">Clunio marinus</name>
    <dbReference type="NCBI Taxonomy" id="568069"/>
    <lineage>
        <taxon>Eukaryota</taxon>
        <taxon>Metazoa</taxon>
        <taxon>Ecdysozoa</taxon>
        <taxon>Arthropoda</taxon>
        <taxon>Hexapoda</taxon>
        <taxon>Insecta</taxon>
        <taxon>Pterygota</taxon>
        <taxon>Neoptera</taxon>
        <taxon>Endopterygota</taxon>
        <taxon>Diptera</taxon>
        <taxon>Nematocera</taxon>
        <taxon>Chironomoidea</taxon>
        <taxon>Chironomidae</taxon>
        <taxon>Clunio</taxon>
    </lineage>
</organism>
<gene>
    <name evidence="1" type="ORF">CLUMA_CG003883</name>
</gene>
<dbReference type="AlphaFoldDB" id="A0A1J1HQ33"/>
<evidence type="ECO:0000313" key="1">
    <source>
        <dbReference type="EMBL" id="CRK90168.1"/>
    </source>
</evidence>
<reference evidence="1 2" key="1">
    <citation type="submission" date="2015-04" db="EMBL/GenBank/DDBJ databases">
        <authorList>
            <person name="Syromyatnikov M.Y."/>
            <person name="Popov V.N."/>
        </authorList>
    </citation>
    <scope>NUCLEOTIDE SEQUENCE [LARGE SCALE GENOMIC DNA]</scope>
</reference>
<keyword evidence="2" id="KW-1185">Reference proteome</keyword>
<dbReference type="EMBL" id="CVRI01000017">
    <property type="protein sequence ID" value="CRK90168.1"/>
    <property type="molecule type" value="Genomic_DNA"/>
</dbReference>
<dbReference type="Proteomes" id="UP000183832">
    <property type="component" value="Unassembled WGS sequence"/>
</dbReference>
<protein>
    <submittedName>
        <fullName evidence="1">CLUMA_CG003883, isoform A</fullName>
    </submittedName>
</protein>
<evidence type="ECO:0000313" key="2">
    <source>
        <dbReference type="Proteomes" id="UP000183832"/>
    </source>
</evidence>